<feature type="compositionally biased region" description="Basic and acidic residues" evidence="1">
    <location>
        <begin position="339"/>
        <end position="357"/>
    </location>
</feature>
<dbReference type="AlphaFoldDB" id="A0A5M9JMR5"/>
<dbReference type="Proteomes" id="UP000322873">
    <property type="component" value="Unassembled WGS sequence"/>
</dbReference>
<name>A0A5M9JMR5_MONFR</name>
<proteinExistence type="predicted"/>
<sequence length="637" mass="70452">MSTDQLTTILRMQDLFVRQYRARNFALFFQYDYAESQQAFVRKYPTAILRGLAVLKGWEWFIDENNLPNIRLCFYDQNLHVPTGPAILPATNIEQCQKAEPPGVMGYVYVMSHYDMSRLQHEQAAKGRQQYYHTITFQSKSINGTIAKTCQLAGMFFDIANTRDGSLDLQDPSVNLYWRTGIKRMQQTGIMAWYVYRTWLKVKGVSMTFEPFFVVPNENAVVDPRAARKQQSASSSARIKQQQQQQPQQTPKPKKPEIKLSQQQREAILQQILRQGSIPKDEQSKLTERQKSLMILNYLQHRQALALSQREKSARENQDTGAPDEKDEEKRRAAILNDVIRKQQQDTRRPTEQDPRNDMPPPPPPAHRPSHSGQIGNGRPSPAPGISAQNPKNLKRPAPDPASVSNSYPASHSHRMPISNSSSNSNSNSNAMPSPNSTIHPTGAPDPKRQKVASPAELKRSASDPHVNLGGTPEAKRKYVGRGRPRKVPVSLPVAGNSNGNGKGNSSGNENGDQNQNQNQDQDQDQDQDQGESQVSGRNKGGVGVDGMSAKGEPRSGHTNAATRGVPHAGPQGYVRIGGAGVENGRADGGGSGYARPSNTYTGGRTQAFPHVEAAARMVDYFQDKVGVDMAGDGRMQ</sequence>
<dbReference type="EMBL" id="VICG01000008">
    <property type="protein sequence ID" value="KAA8569683.1"/>
    <property type="molecule type" value="Genomic_DNA"/>
</dbReference>
<feature type="compositionally biased region" description="Gly residues" evidence="1">
    <location>
        <begin position="576"/>
        <end position="593"/>
    </location>
</feature>
<dbReference type="VEuPathDB" id="FungiDB:MFRU_004g03960"/>
<feature type="compositionally biased region" description="Low complexity" evidence="1">
    <location>
        <begin position="229"/>
        <end position="251"/>
    </location>
</feature>
<feature type="compositionally biased region" description="Basic residues" evidence="1">
    <location>
        <begin position="478"/>
        <end position="487"/>
    </location>
</feature>
<reference evidence="2 3" key="1">
    <citation type="submission" date="2019-06" db="EMBL/GenBank/DDBJ databases">
        <title>Genome Sequence of the Brown Rot Fungal Pathogen Monilinia fructicola.</title>
        <authorList>
            <person name="De Miccolis Angelini R.M."/>
            <person name="Landi L."/>
            <person name="Abate D."/>
            <person name="Pollastro S."/>
            <person name="Romanazzi G."/>
            <person name="Faretra F."/>
        </authorList>
    </citation>
    <scope>NUCLEOTIDE SEQUENCE [LARGE SCALE GENOMIC DNA]</scope>
    <source>
        <strain evidence="2 3">Mfrc123</strain>
    </source>
</reference>
<evidence type="ECO:0000256" key="1">
    <source>
        <dbReference type="SAM" id="MobiDB-lite"/>
    </source>
</evidence>
<keyword evidence="3" id="KW-1185">Reference proteome</keyword>
<organism evidence="2 3">
    <name type="scientific">Monilinia fructicola</name>
    <name type="common">Brown rot fungus</name>
    <name type="synonym">Ciboria fructicola</name>
    <dbReference type="NCBI Taxonomy" id="38448"/>
    <lineage>
        <taxon>Eukaryota</taxon>
        <taxon>Fungi</taxon>
        <taxon>Dikarya</taxon>
        <taxon>Ascomycota</taxon>
        <taxon>Pezizomycotina</taxon>
        <taxon>Leotiomycetes</taxon>
        <taxon>Helotiales</taxon>
        <taxon>Sclerotiniaceae</taxon>
        <taxon>Monilinia</taxon>
    </lineage>
</organism>
<protein>
    <submittedName>
        <fullName evidence="2">Uncharacterized protein</fullName>
    </submittedName>
</protein>
<feature type="compositionally biased region" description="Basic and acidic residues" evidence="1">
    <location>
        <begin position="309"/>
        <end position="318"/>
    </location>
</feature>
<accession>A0A5M9JMR5</accession>
<evidence type="ECO:0000313" key="2">
    <source>
        <dbReference type="EMBL" id="KAA8569683.1"/>
    </source>
</evidence>
<gene>
    <name evidence="2" type="ORF">EYC84_001277</name>
</gene>
<feature type="compositionally biased region" description="Pro residues" evidence="1">
    <location>
        <begin position="358"/>
        <end position="367"/>
    </location>
</feature>
<evidence type="ECO:0000313" key="3">
    <source>
        <dbReference type="Proteomes" id="UP000322873"/>
    </source>
</evidence>
<feature type="compositionally biased region" description="Low complexity" evidence="1">
    <location>
        <begin position="506"/>
        <end position="521"/>
    </location>
</feature>
<feature type="compositionally biased region" description="Low complexity" evidence="1">
    <location>
        <begin position="419"/>
        <end position="437"/>
    </location>
</feature>
<comment type="caution">
    <text evidence="2">The sequence shown here is derived from an EMBL/GenBank/DDBJ whole genome shotgun (WGS) entry which is preliminary data.</text>
</comment>
<feature type="region of interest" description="Disordered" evidence="1">
    <location>
        <begin position="224"/>
        <end position="260"/>
    </location>
</feature>
<feature type="region of interest" description="Disordered" evidence="1">
    <location>
        <begin position="308"/>
        <end position="602"/>
    </location>
</feature>